<reference evidence="2 3" key="1">
    <citation type="submission" date="2021-03" db="EMBL/GenBank/DDBJ databases">
        <title>Genomic Encyclopedia of Type Strains, Phase IV (KMG-IV): sequencing the most valuable type-strain genomes for metagenomic binning, comparative biology and taxonomic classification.</title>
        <authorList>
            <person name="Goeker M."/>
        </authorList>
    </citation>
    <scope>NUCLEOTIDE SEQUENCE [LARGE SCALE GENOMIC DNA]</scope>
    <source>
        <strain evidence="2 3">DSM 26427</strain>
    </source>
</reference>
<dbReference type="RefSeq" id="WP_234937121.1">
    <property type="nucleotide sequence ID" value="NZ_JAGGJV010000001.1"/>
</dbReference>
<dbReference type="Pfam" id="PF11575">
    <property type="entry name" value="FhuF_C"/>
    <property type="match status" value="1"/>
</dbReference>
<evidence type="ECO:0000313" key="2">
    <source>
        <dbReference type="EMBL" id="MBP1857535.1"/>
    </source>
</evidence>
<proteinExistence type="predicted"/>
<dbReference type="EMBL" id="JAGGJV010000001">
    <property type="protein sequence ID" value="MBP1857535.1"/>
    <property type="molecule type" value="Genomic_DNA"/>
</dbReference>
<evidence type="ECO:0000313" key="3">
    <source>
        <dbReference type="Proteomes" id="UP000823786"/>
    </source>
</evidence>
<accession>A0ABS4EHV9</accession>
<keyword evidence="3" id="KW-1185">Reference proteome</keyword>
<dbReference type="Proteomes" id="UP000823786">
    <property type="component" value="Unassembled WGS sequence"/>
</dbReference>
<dbReference type="InterPro" id="IPR024726">
    <property type="entry name" value="FhuF_C"/>
</dbReference>
<evidence type="ECO:0000259" key="1">
    <source>
        <dbReference type="Pfam" id="PF11575"/>
    </source>
</evidence>
<sequence length="285" mass="30866">MDDNLDIGSSPVSDHKQAEDAIAWQAERFPQVAVSLDPGAADFLSVTDAWSRGGSVIDGLLDYQTRFATGMDDRTKGAHLISFYSHHLGIAAGAIYLRTGLVADLGPDSLAMRFEPCEGNEAHRSGKAPPADARRFHFRLSRCFHSNNGALLFHDLLVESFTPVIETLQARTGLSPVAQWRLAADGLAGAFLEIGMALGEEERAMAAALAIVKKDGSPLSSSALRYERVDAVCKGAPVERIFRLRSGCCLYYRTEGGDFCDVCVLLDPDTQKGRLRAHIERTGGL</sequence>
<feature type="domain" description="Ferric siderophore reductase C-terminal" evidence="1">
    <location>
        <begin position="245"/>
        <end position="265"/>
    </location>
</feature>
<comment type="caution">
    <text evidence="2">The sequence shown here is derived from an EMBL/GenBank/DDBJ whole genome shotgun (WGS) entry which is preliminary data.</text>
</comment>
<gene>
    <name evidence="2" type="ORF">J2Z75_001015</name>
</gene>
<name>A0ABS4EHV9_9HYPH</name>
<protein>
    <recommendedName>
        <fullName evidence="1">Ferric siderophore reductase C-terminal domain-containing protein</fullName>
    </recommendedName>
</protein>
<organism evidence="2 3">
    <name type="scientific">Rhizobium herbae</name>
    <dbReference type="NCBI Taxonomy" id="508661"/>
    <lineage>
        <taxon>Bacteria</taxon>
        <taxon>Pseudomonadati</taxon>
        <taxon>Pseudomonadota</taxon>
        <taxon>Alphaproteobacteria</taxon>
        <taxon>Hyphomicrobiales</taxon>
        <taxon>Rhizobiaceae</taxon>
        <taxon>Rhizobium/Agrobacterium group</taxon>
        <taxon>Rhizobium</taxon>
    </lineage>
</organism>